<reference evidence="2 3" key="1">
    <citation type="submission" date="2019-12" db="EMBL/GenBank/DDBJ databases">
        <title>Genomic-based taxomic classification of the family Erythrobacteraceae.</title>
        <authorList>
            <person name="Xu L."/>
        </authorList>
    </citation>
    <scope>NUCLEOTIDE SEQUENCE [LARGE SCALE GENOMIC DNA]</scope>
    <source>
        <strain evidence="2 3">LMG 29518</strain>
    </source>
</reference>
<evidence type="ECO:0000313" key="2">
    <source>
        <dbReference type="EMBL" id="MXO64980.1"/>
    </source>
</evidence>
<feature type="chain" id="PRO_5026028981" evidence="1">
    <location>
        <begin position="21"/>
        <end position="182"/>
    </location>
</feature>
<protein>
    <submittedName>
        <fullName evidence="2">DUF3617 family protein</fullName>
    </submittedName>
</protein>
<evidence type="ECO:0000313" key="3">
    <source>
        <dbReference type="Proteomes" id="UP000438476"/>
    </source>
</evidence>
<keyword evidence="3" id="KW-1185">Reference proteome</keyword>
<evidence type="ECO:0000256" key="1">
    <source>
        <dbReference type="SAM" id="SignalP"/>
    </source>
</evidence>
<sequence length="182" mass="19772">MLKTLAILPLGAALMLAACSSEPEEGDGPVSQEDVARQAENLIHPAPGEYKTSMEMMDFEIPGMPDAQAKQLQSVFEEASGMKNSFCLTPEEADKGFEGFLEEIAEGDCTFNSFNASDDKISADMTCNDVQGTSGNVKFDGTMREDGSTLVMELRQKVPGMPDESQVFMKMKMESERLGDCS</sequence>
<comment type="caution">
    <text evidence="2">The sequence shown here is derived from an EMBL/GenBank/DDBJ whole genome shotgun (WGS) entry which is preliminary data.</text>
</comment>
<keyword evidence="1" id="KW-0732">Signal</keyword>
<dbReference type="Pfam" id="PF12276">
    <property type="entry name" value="DUF3617"/>
    <property type="match status" value="1"/>
</dbReference>
<accession>A0A6I4T4Z0</accession>
<dbReference type="Proteomes" id="UP000438476">
    <property type="component" value="Unassembled WGS sequence"/>
</dbReference>
<proteinExistence type="predicted"/>
<dbReference type="InterPro" id="IPR022061">
    <property type="entry name" value="DUF3617"/>
</dbReference>
<dbReference type="AlphaFoldDB" id="A0A6I4T4Z0"/>
<dbReference type="OrthoDB" id="7405484at2"/>
<dbReference type="EMBL" id="WTYT01000002">
    <property type="protein sequence ID" value="MXO64980.1"/>
    <property type="molecule type" value="Genomic_DNA"/>
</dbReference>
<dbReference type="RefSeq" id="WP_160735432.1">
    <property type="nucleotide sequence ID" value="NZ_WTYT01000002.1"/>
</dbReference>
<feature type="signal peptide" evidence="1">
    <location>
        <begin position="1"/>
        <end position="20"/>
    </location>
</feature>
<dbReference type="PROSITE" id="PS51257">
    <property type="entry name" value="PROKAR_LIPOPROTEIN"/>
    <property type="match status" value="1"/>
</dbReference>
<organism evidence="2 3">
    <name type="scientific">Altericroceibacterium endophyticum</name>
    <dbReference type="NCBI Taxonomy" id="1808508"/>
    <lineage>
        <taxon>Bacteria</taxon>
        <taxon>Pseudomonadati</taxon>
        <taxon>Pseudomonadota</taxon>
        <taxon>Alphaproteobacteria</taxon>
        <taxon>Sphingomonadales</taxon>
        <taxon>Erythrobacteraceae</taxon>
        <taxon>Altericroceibacterium</taxon>
    </lineage>
</organism>
<gene>
    <name evidence="2" type="ORF">GRI91_04365</name>
</gene>
<name>A0A6I4T4Z0_9SPHN</name>